<reference evidence="1" key="2">
    <citation type="submission" date="2020-01" db="EMBL/GenBank/DDBJ databases">
        <authorList>
            <person name="Korhonen P.K.K."/>
            <person name="Guangxu M.G."/>
            <person name="Wang T.W."/>
            <person name="Stroehlein A.J.S."/>
            <person name="Young N.D."/>
            <person name="Ang C.-S.A."/>
            <person name="Fernando D.W.F."/>
            <person name="Lu H.L."/>
            <person name="Taylor S.T."/>
            <person name="Ehtesham M.E.M."/>
            <person name="Najaraj S.H.N."/>
            <person name="Harsha G.H.G."/>
            <person name="Madugundu A.M."/>
            <person name="Renuse S.R."/>
            <person name="Holt D.H."/>
            <person name="Pandey A.P."/>
            <person name="Papenfuss A.P."/>
            <person name="Gasser R.B.G."/>
            <person name="Fischer K.F."/>
        </authorList>
    </citation>
    <scope>NUCLEOTIDE SEQUENCE</scope>
    <source>
        <strain evidence="1">SSS_KF_BRIS2020</strain>
    </source>
</reference>
<name>A0A834V8G8_SARSC</name>
<evidence type="ECO:0000313" key="1">
    <source>
        <dbReference type="EMBL" id="KAF7488187.1"/>
    </source>
</evidence>
<reference evidence="3" key="1">
    <citation type="journal article" date="2020" name="PLoS Negl. Trop. Dis.">
        <title>High-quality nuclear genome for Sarcoptes scabiei-A critical resource for a neglected parasite.</title>
        <authorList>
            <person name="Korhonen P.K."/>
            <person name="Gasser R.B."/>
            <person name="Ma G."/>
            <person name="Wang T."/>
            <person name="Stroehlein A.J."/>
            <person name="Young N.D."/>
            <person name="Ang C.S."/>
            <person name="Fernando D.D."/>
            <person name="Lu H.C."/>
            <person name="Taylor S."/>
            <person name="Reynolds S.L."/>
            <person name="Mofiz E."/>
            <person name="Najaraj S.H."/>
            <person name="Gowda H."/>
            <person name="Madugundu A."/>
            <person name="Renuse S."/>
            <person name="Holt D."/>
            <person name="Pandey A."/>
            <person name="Papenfuss A.T."/>
            <person name="Fischer K."/>
        </authorList>
    </citation>
    <scope>NUCLEOTIDE SEQUENCE [LARGE SCALE GENOMIC DNA]</scope>
</reference>
<dbReference type="EMBL" id="WVUK01000066">
    <property type="protein sequence ID" value="KAF7488187.1"/>
    <property type="molecule type" value="Genomic_DNA"/>
</dbReference>
<protein>
    <submittedName>
        <fullName evidence="1 2">Uncharacterized protein</fullName>
    </submittedName>
</protein>
<accession>A0A834V8G8</accession>
<evidence type="ECO:0000313" key="2">
    <source>
        <dbReference type="EnsemblMetazoa" id="KAF7488187.1"/>
    </source>
</evidence>
<dbReference type="Proteomes" id="UP000070412">
    <property type="component" value="Unassembled WGS sequence"/>
</dbReference>
<evidence type="ECO:0000313" key="3">
    <source>
        <dbReference type="Proteomes" id="UP000070412"/>
    </source>
</evidence>
<organism evidence="1">
    <name type="scientific">Sarcoptes scabiei</name>
    <name type="common">Itch mite</name>
    <name type="synonym">Acarus scabiei</name>
    <dbReference type="NCBI Taxonomy" id="52283"/>
    <lineage>
        <taxon>Eukaryota</taxon>
        <taxon>Metazoa</taxon>
        <taxon>Ecdysozoa</taxon>
        <taxon>Arthropoda</taxon>
        <taxon>Chelicerata</taxon>
        <taxon>Arachnida</taxon>
        <taxon>Acari</taxon>
        <taxon>Acariformes</taxon>
        <taxon>Sarcoptiformes</taxon>
        <taxon>Astigmata</taxon>
        <taxon>Psoroptidia</taxon>
        <taxon>Sarcoptoidea</taxon>
        <taxon>Sarcoptidae</taxon>
        <taxon>Sarcoptinae</taxon>
        <taxon>Sarcoptes</taxon>
    </lineage>
</organism>
<sequence length="285" mass="33455">MIDSEELRRNISQQKSNLFEIIDRELIANTLKLYLLRSKLESYRQSKLDKILKPIENDRKRLEIATKSIQVSPQTLMNDVSIQVNQSDDLPIMKYNENSKQKLSSSSFKIPEQDFRADFDELRRLIEDERKILNSQNCLDHNANAFQRLNDSRTALKNCCKKSSMNYINRERQYFERINKLKNKTIEHQNQIEDFEAISNNIDGNADDDDDERSRSVNGGKKIFRSVAVETTFTDDLDLIVPDETVYLKLPNTLKKAQQKRSFEKNKKTIAIAKLQDLENKYKMH</sequence>
<reference evidence="2" key="3">
    <citation type="submission" date="2022-06" db="UniProtKB">
        <authorList>
            <consortium name="EnsemblMetazoa"/>
        </authorList>
    </citation>
    <scope>IDENTIFICATION</scope>
</reference>
<gene>
    <name evidence="1" type="ORF">SSS_3763</name>
</gene>
<dbReference type="AlphaFoldDB" id="A0A834V8G8"/>
<proteinExistence type="predicted"/>
<dbReference type="EnsemblMetazoa" id="SSS_3763s_mrna">
    <property type="protein sequence ID" value="KAF7488187.1"/>
    <property type="gene ID" value="SSS_3763"/>
</dbReference>
<keyword evidence="3" id="KW-1185">Reference proteome</keyword>